<name>A0ACC1DKT2_9NEOP</name>
<comment type="caution">
    <text evidence="1">The sequence shown here is derived from an EMBL/GenBank/DDBJ whole genome shotgun (WGS) entry which is preliminary data.</text>
</comment>
<proteinExistence type="predicted"/>
<keyword evidence="2" id="KW-1185">Reference proteome</keyword>
<reference evidence="1 2" key="1">
    <citation type="journal article" date="2021" name="Front. Genet.">
        <title>Chromosome-Level Genome Assembly Reveals Significant Gene Expansion in the Toll and IMD Signaling Pathways of Dendrolimus kikuchii.</title>
        <authorList>
            <person name="Zhou J."/>
            <person name="Wu P."/>
            <person name="Xiong Z."/>
            <person name="Liu N."/>
            <person name="Zhao N."/>
            <person name="Ji M."/>
            <person name="Qiu Y."/>
            <person name="Yang B."/>
        </authorList>
    </citation>
    <scope>NUCLEOTIDE SEQUENCE [LARGE SCALE GENOMIC DNA]</scope>
    <source>
        <strain evidence="1">Ann1</strain>
    </source>
</reference>
<organism evidence="1 2">
    <name type="scientific">Dendrolimus kikuchii</name>
    <dbReference type="NCBI Taxonomy" id="765133"/>
    <lineage>
        <taxon>Eukaryota</taxon>
        <taxon>Metazoa</taxon>
        <taxon>Ecdysozoa</taxon>
        <taxon>Arthropoda</taxon>
        <taxon>Hexapoda</taxon>
        <taxon>Insecta</taxon>
        <taxon>Pterygota</taxon>
        <taxon>Neoptera</taxon>
        <taxon>Endopterygota</taxon>
        <taxon>Lepidoptera</taxon>
        <taxon>Glossata</taxon>
        <taxon>Ditrysia</taxon>
        <taxon>Bombycoidea</taxon>
        <taxon>Lasiocampidae</taxon>
        <taxon>Dendrolimus</taxon>
    </lineage>
</organism>
<dbReference type="Proteomes" id="UP000824533">
    <property type="component" value="Linkage Group LG01"/>
</dbReference>
<protein>
    <submittedName>
        <fullName evidence="1">Uncharacterized protein</fullName>
    </submittedName>
</protein>
<sequence>MADTCRVCLCSDRRMYTISNTAFQEVWEKLTNAKFNTNDGKPLLVCYICGALLRKSHQLMKRAQKAEELLTTVINNESKQSQKAILLVASQTHHFDYKYSIGEMCQLECKQFEGYTVGEIKKENKCKYKTDNGEENDIHIKQETVGNTEAELEEENVGVNEEGNEEEKINIKEEAGSNTEDEFEEENVEVNEEGNEEENDINIKEEAGSNTEGECEEEENAGVNEEENDINIKEEEEGASAKKCKSNEVPQKFNTNDGKPLLVCYICGALLRKSHQLMKRAQKAEELVTTVINNGSKQSQKAILMAAGMMHDVDYNYAIGEMYQLECKQFERNTVEEIEEDNEEGNEQEIDINIKEEEGGDTEKEIKKENVGMNEEGIDVNIKEEEEGGSTEKEIKKENVEMNEEGIDVNIKEEEGGSTEKEIKKEDVGMNEEGIHINIKEEEGDYPYSSQEENLDIIDVESGLSSGENMPQKKTLKRKTVIILKKIDMGMPAKKSKLNEVLNIKIMMISDPDPQEGCSNLSNYSSNMNVKDEMKGDEDEDTFNTMAFLELARCVQANQEPLDYNPTDALVNPKTNLMVCLYCLDEFDPQMLSEHLMNVHNYRRVMFKCHYCGSVFQEKKLLYVHRADCKPPPKRSKRKTFAQIMREVEDKYLGEDQNQYETVTCPICVLEMPKYCLKEHLLTVHKKVDVSCDCPHCGKTFKSKLTLREHVKLVHEAIEDSVACEKCGQKFRSMKYLSNHKRNVHPKDDQVHKCHVCGKEFKSRLCLHQHTKYVHPPAEASAACPHCENKVRNIIKTDGLLSRLAIYSVDRLTIFCATQRSIEQPNGLLSRPALY</sequence>
<accession>A0ACC1DKT2</accession>
<gene>
    <name evidence="1" type="ORF">K1T71_000570</name>
</gene>
<evidence type="ECO:0000313" key="2">
    <source>
        <dbReference type="Proteomes" id="UP000824533"/>
    </source>
</evidence>
<evidence type="ECO:0000313" key="1">
    <source>
        <dbReference type="EMBL" id="KAJ0184147.1"/>
    </source>
</evidence>
<dbReference type="EMBL" id="CM034387">
    <property type="protein sequence ID" value="KAJ0184147.1"/>
    <property type="molecule type" value="Genomic_DNA"/>
</dbReference>